<comment type="caution">
    <text evidence="1">The sequence shown here is derived from an EMBL/GenBank/DDBJ whole genome shotgun (WGS) entry which is preliminary data.</text>
</comment>
<evidence type="ECO:0000313" key="2">
    <source>
        <dbReference type="Proteomes" id="UP000003027"/>
    </source>
</evidence>
<proteinExistence type="predicted"/>
<keyword evidence="2" id="KW-1185">Reference proteome</keyword>
<name>A0ABP2EH79_YERMW</name>
<dbReference type="Proteomes" id="UP000003027">
    <property type="component" value="Unassembled WGS sequence"/>
</dbReference>
<sequence length="47" mass="4982">MHSGGASRHRHQKAKNQRLGWFKVIGKVPAAELNVAGGSSAGEVSRL</sequence>
<organism evidence="1 2">
    <name type="scientific">Yersinia mollaretii (strain ATCC 43969 / DSM 18520 / CIP 103324 / CNY 7263 / WAIP 204)</name>
    <dbReference type="NCBI Taxonomy" id="349967"/>
    <lineage>
        <taxon>Bacteria</taxon>
        <taxon>Pseudomonadati</taxon>
        <taxon>Pseudomonadota</taxon>
        <taxon>Gammaproteobacteria</taxon>
        <taxon>Enterobacterales</taxon>
        <taxon>Yersiniaceae</taxon>
        <taxon>Yersinia</taxon>
    </lineage>
</organism>
<gene>
    <name evidence="1" type="ORF">ymoll0001_4230</name>
</gene>
<protein>
    <submittedName>
        <fullName evidence="1">Uncharacterized protein</fullName>
    </submittedName>
</protein>
<reference evidence="1" key="1">
    <citation type="submission" date="2008-12" db="EMBL/GenBank/DDBJ databases">
        <title>Annotation of the Yersinia mollaretii ATCC 43969 genome.</title>
        <authorList>
            <person name="Read T.D."/>
            <person name="Akmal A."/>
            <person name="Bishop-Lilly K."/>
            <person name="Chen P.E."/>
            <person name="Cook C."/>
            <person name="Kiley M.P."/>
            <person name="Lentz S."/>
            <person name="Mateczun A."/>
            <person name="Nagarajan N."/>
            <person name="Nolan N."/>
            <person name="Osborne B.I."/>
            <person name="Pop M."/>
            <person name="Sozhamannan S."/>
            <person name="Stewart A.C."/>
            <person name="Sulakvelidze A."/>
            <person name="Thomason B."/>
            <person name="Willner K."/>
            <person name="Zwick M.E."/>
        </authorList>
    </citation>
    <scope>NUCLEOTIDE SEQUENCE [LARGE SCALE GENOMIC DNA]</scope>
    <source>
        <strain evidence="1">ATCC 43969</strain>
    </source>
</reference>
<evidence type="ECO:0000313" key="1">
    <source>
        <dbReference type="EMBL" id="EEQ11837.1"/>
    </source>
</evidence>
<dbReference type="EMBL" id="AALD02000005">
    <property type="protein sequence ID" value="EEQ11837.1"/>
    <property type="molecule type" value="Genomic_DNA"/>
</dbReference>
<accession>A0ABP2EH79</accession>